<gene>
    <name evidence="3" type="ORF">SAMN04488134_105148</name>
</gene>
<proteinExistence type="predicted"/>
<dbReference type="GO" id="GO:0016757">
    <property type="term" value="F:glycosyltransferase activity"/>
    <property type="evidence" value="ECO:0007669"/>
    <property type="project" value="InterPro"/>
</dbReference>
<dbReference type="Gene3D" id="3.40.50.2000">
    <property type="entry name" value="Glycogen Phosphorylase B"/>
    <property type="match status" value="2"/>
</dbReference>
<dbReference type="Pfam" id="PF13439">
    <property type="entry name" value="Glyco_transf_4"/>
    <property type="match status" value="1"/>
</dbReference>
<dbReference type="EMBL" id="FODJ01000005">
    <property type="protein sequence ID" value="SEO25326.1"/>
    <property type="molecule type" value="Genomic_DNA"/>
</dbReference>
<dbReference type="InterPro" id="IPR028098">
    <property type="entry name" value="Glyco_trans_4-like_N"/>
</dbReference>
<dbReference type="InterPro" id="IPR001296">
    <property type="entry name" value="Glyco_trans_1"/>
</dbReference>
<dbReference type="Proteomes" id="UP000199300">
    <property type="component" value="Unassembled WGS sequence"/>
</dbReference>
<evidence type="ECO:0000259" key="1">
    <source>
        <dbReference type="Pfam" id="PF00534"/>
    </source>
</evidence>
<dbReference type="AlphaFoldDB" id="A0A1H8N701"/>
<dbReference type="OrthoDB" id="9787617at2"/>
<dbReference type="PANTHER" id="PTHR12526:SF630">
    <property type="entry name" value="GLYCOSYLTRANSFERASE"/>
    <property type="match status" value="1"/>
</dbReference>
<feature type="domain" description="Glycosyltransferase subfamily 4-like N-terminal" evidence="2">
    <location>
        <begin position="15"/>
        <end position="172"/>
    </location>
</feature>
<keyword evidence="4" id="KW-1185">Reference proteome</keyword>
<evidence type="ECO:0000259" key="2">
    <source>
        <dbReference type="Pfam" id="PF13439"/>
    </source>
</evidence>
<accession>A0A1H8N701</accession>
<organism evidence="3 4">
    <name type="scientific">Amphibacillus marinus</name>
    <dbReference type="NCBI Taxonomy" id="872970"/>
    <lineage>
        <taxon>Bacteria</taxon>
        <taxon>Bacillati</taxon>
        <taxon>Bacillota</taxon>
        <taxon>Bacilli</taxon>
        <taxon>Bacillales</taxon>
        <taxon>Bacillaceae</taxon>
        <taxon>Amphibacillus</taxon>
    </lineage>
</organism>
<dbReference type="Pfam" id="PF00534">
    <property type="entry name" value="Glycos_transf_1"/>
    <property type="match status" value="1"/>
</dbReference>
<evidence type="ECO:0000313" key="3">
    <source>
        <dbReference type="EMBL" id="SEO25326.1"/>
    </source>
</evidence>
<dbReference type="RefSeq" id="WP_091497020.1">
    <property type="nucleotide sequence ID" value="NZ_FODJ01000005.1"/>
</dbReference>
<dbReference type="SUPFAM" id="SSF53756">
    <property type="entry name" value="UDP-Glycosyltransferase/glycogen phosphorylase"/>
    <property type="match status" value="1"/>
</dbReference>
<sequence length="363" mass="42053">MKKKISLIIPSLRGGGSERVTLNIVRKLSRKKFDIQLIILHNTGPLADQLPNDIHVVDLKTSRVRYSIFKLIKELNKFQPDVIFSTLGHLNLMLLGIKKRLKSKPIIIVRQNNVPSKSINKNRIIFYFLYKLLYPKSDLVISQCNEMKEDMIKSFGLKEEKIKVIYNPLDVSLIKSKMLEGNPYDHNLINIVVAGRLTYQKGFDIIIKEFYQISKNIQNVHLTILGEGELYSELSKLVEYFNLRDKVDFVGFQANPYPYYYNAYCYILSSRWEGFPNTLLEALACETMVISSNCKTGPKEILEDGYYGYLVDVNTKGNIKEAFIDSLGVKVDFKKNREKDFDIKKIIKEYEDIFNSSREELSK</sequence>
<reference evidence="3 4" key="1">
    <citation type="submission" date="2016-10" db="EMBL/GenBank/DDBJ databases">
        <authorList>
            <person name="de Groot N.N."/>
        </authorList>
    </citation>
    <scope>NUCLEOTIDE SEQUENCE [LARGE SCALE GENOMIC DNA]</scope>
    <source>
        <strain evidence="3 4">CGMCC 1.10434</strain>
    </source>
</reference>
<evidence type="ECO:0000313" key="4">
    <source>
        <dbReference type="Proteomes" id="UP000199300"/>
    </source>
</evidence>
<protein>
    <submittedName>
        <fullName evidence="3">Glycosyltransferase involved in cell wall bisynthesis</fullName>
    </submittedName>
</protein>
<dbReference type="PANTHER" id="PTHR12526">
    <property type="entry name" value="GLYCOSYLTRANSFERASE"/>
    <property type="match status" value="1"/>
</dbReference>
<dbReference type="CDD" id="cd03811">
    <property type="entry name" value="GT4_GT28_WabH-like"/>
    <property type="match status" value="1"/>
</dbReference>
<name>A0A1H8N701_9BACI</name>
<dbReference type="STRING" id="872970.SAMN04488134_105148"/>
<keyword evidence="3" id="KW-0808">Transferase</keyword>
<feature type="domain" description="Glycosyl transferase family 1" evidence="1">
    <location>
        <begin position="189"/>
        <end position="325"/>
    </location>
</feature>